<keyword evidence="6" id="KW-0812">Transmembrane</keyword>
<name>A0A5N6KQQ4_9ROSI</name>
<dbReference type="InterPro" id="IPR020946">
    <property type="entry name" value="Flavin_mOase-like"/>
</dbReference>
<dbReference type="GO" id="GO:0050661">
    <property type="term" value="F:NADP binding"/>
    <property type="evidence" value="ECO:0007669"/>
    <property type="project" value="InterPro"/>
</dbReference>
<dbReference type="InterPro" id="IPR002656">
    <property type="entry name" value="Acyl_transf_3_dom"/>
</dbReference>
<evidence type="ECO:0000256" key="2">
    <source>
        <dbReference type="ARBA" id="ARBA00022630"/>
    </source>
</evidence>
<dbReference type="Gene3D" id="3.50.50.60">
    <property type="entry name" value="FAD/NAD(P)-binding domain"/>
    <property type="match status" value="3"/>
</dbReference>
<keyword evidence="6" id="KW-0472">Membrane</keyword>
<gene>
    <name evidence="8" type="ORF">FH972_021714</name>
</gene>
<reference evidence="8 9" key="1">
    <citation type="submission" date="2019-06" db="EMBL/GenBank/DDBJ databases">
        <title>A chromosomal-level reference genome of Carpinus fangiana (Coryloideae, Betulaceae).</title>
        <authorList>
            <person name="Yang X."/>
            <person name="Wang Z."/>
            <person name="Zhang L."/>
            <person name="Hao G."/>
            <person name="Liu J."/>
            <person name="Yang Y."/>
        </authorList>
    </citation>
    <scope>NUCLEOTIDE SEQUENCE [LARGE SCALE GENOMIC DNA]</scope>
    <source>
        <strain evidence="8">Cfa_2016G</strain>
        <tissue evidence="8">Leaf</tissue>
    </source>
</reference>
<keyword evidence="5" id="KW-0503">Monooxygenase</keyword>
<evidence type="ECO:0000313" key="9">
    <source>
        <dbReference type="Proteomes" id="UP000327013"/>
    </source>
</evidence>
<dbReference type="GO" id="GO:0004499">
    <property type="term" value="F:N,N-dimethylaniline monooxygenase activity"/>
    <property type="evidence" value="ECO:0007669"/>
    <property type="project" value="InterPro"/>
</dbReference>
<dbReference type="GO" id="GO:0050660">
    <property type="term" value="F:flavin adenine dinucleotide binding"/>
    <property type="evidence" value="ECO:0007669"/>
    <property type="project" value="InterPro"/>
</dbReference>
<dbReference type="EMBL" id="VIBQ01000010">
    <property type="protein sequence ID" value="KAB8338769.1"/>
    <property type="molecule type" value="Genomic_DNA"/>
</dbReference>
<dbReference type="AlphaFoldDB" id="A0A5N6KQQ4"/>
<evidence type="ECO:0000256" key="5">
    <source>
        <dbReference type="RuleBase" id="RU361177"/>
    </source>
</evidence>
<dbReference type="Pfam" id="PF01757">
    <property type="entry name" value="Acyl_transf_3"/>
    <property type="match status" value="1"/>
</dbReference>
<dbReference type="GO" id="GO:0016747">
    <property type="term" value="F:acyltransferase activity, transferring groups other than amino-acyl groups"/>
    <property type="evidence" value="ECO:0007669"/>
    <property type="project" value="InterPro"/>
</dbReference>
<keyword evidence="9" id="KW-1185">Reference proteome</keyword>
<keyword evidence="6" id="KW-1133">Transmembrane helix</keyword>
<dbReference type="Proteomes" id="UP000327013">
    <property type="component" value="Unassembled WGS sequence"/>
</dbReference>
<feature type="transmembrane region" description="Helical" evidence="6">
    <location>
        <begin position="502"/>
        <end position="527"/>
    </location>
</feature>
<sequence length="1195" mass="134495">MWLFSSLSRKLAELHHHHPPAMPKYDDDKAESAHLLSSEEQTAFGGNTVEFRLEKDPEATASTRAGSWFSSLYTRPIRARTAPTRAARSILYRISIILLPSFLADRFNGKQDKAPAKLRPTAFLDGMRGLAAWFVFNTHLSSVISKTTGSAWGHDPSTYHFLQLPIVRLIYGGHSSVCMFFVISGFALSIGPVHKMNKNPLDHASAFRSLCSSTFRRPARLFIPAVVSTIIVFILIRFDHFNRVHALIVDESILQGWPWHDAYPDRMDSFWAQLHDLWQKDIKMTQIFNNYVGDAFRNPYNGVLWTISLEFRASLMLFLTHAALFYIHRPVRIILIAGLIVLSILAKSFEMPLFFAGYLIAECWQAPAPASPALPISGSAPAGGRRYNALAQIVYWILFVSGAFLASISLYEPWKTPAFAWLQKYTPFGYLWSYFWISLGSVLLVLCAGKIPLVTAFFSSAPIRYLGKISFSLYLVHIWLVRGLGALIFYRVWQATGQDNDVVVFMGFLIAYTLLLTLVISAADLFWRMVENPTVDFAKWIEGIDGLLRSIMASAKSPNGFYPGSISNVNGYDSTAVQYVPVVIVGAGESGIAMGCRLKEKLGFDQFRIYDRQAGIGGTWWINRYPGVACDVPAVFYSFSFAPNPKWSSFHPPGAELVKYMNDVCSKFKITDKIQCNTDVEGCTWLEDEKIWEVRLRHMMPGTGDLSVKDRNTRIEKDGEQSVFIKRETIRAKVVISCVGGLVEPNAAPKNIPGWESFKGEVFHSARWKYDVDLKDKNVVVVGTGCSAAQFVPRLAKDYGAKSVTQVMRTPPWVVPRVIPPGGEEWWSANAPTLFSNAPGLLKALRTIIFCVAETDFFRLFGGDEKHARSRAHLEEKLLRSMRKKVPEKYHEILTPNYGVGCKRRIFDANWLEGLQDERIELTTQPLTQVNEHSVTIGPGQTYPSASSEAGPAAREVQADVIVLANGFETTRWLHPLAVTGRNGVDLVEQMEQRGGPQLYQGTAMDAFPNFFAIFGPNTAVSHASDARKTRSSTNRTHQTGHSSVILASENMVEYSLKFIEPLLNGDASTVEVKREAEEAYTKDIQKSLKKMVWASGGCQSWYITNDWNGTVYPYSQIWFTLRCMFPIWSHWKIAYTLKGQVKRQFAQILKVIAAAVAIIGYRNMRESGDGLEYFKDLAVRYLLIARMKWKSRMR</sequence>
<dbReference type="PANTHER" id="PTHR42877:SF10">
    <property type="entry name" value="L-ORNITHINE N(5)-OXYGENASE"/>
    <property type="match status" value="1"/>
</dbReference>
<keyword evidence="2 5" id="KW-0285">Flavoprotein</keyword>
<feature type="transmembrane region" description="Helical" evidence="6">
    <location>
        <begin position="471"/>
        <end position="490"/>
    </location>
</feature>
<comment type="cofactor">
    <cofactor evidence="5">
        <name>FAD</name>
        <dbReference type="ChEBI" id="CHEBI:57692"/>
    </cofactor>
</comment>
<evidence type="ECO:0000313" key="8">
    <source>
        <dbReference type="EMBL" id="KAB8338769.1"/>
    </source>
</evidence>
<keyword evidence="3 5" id="KW-0274">FAD</keyword>
<dbReference type="InterPro" id="IPR036188">
    <property type="entry name" value="FAD/NAD-bd_sf"/>
</dbReference>
<feature type="transmembrane region" description="Helical" evidence="6">
    <location>
        <begin position="221"/>
        <end position="238"/>
    </location>
</feature>
<feature type="transmembrane region" description="Helical" evidence="6">
    <location>
        <begin position="303"/>
        <end position="327"/>
    </location>
</feature>
<proteinExistence type="inferred from homology"/>
<accession>A0A5N6KQQ4</accession>
<dbReference type="EC" id="1.-.-.-" evidence="5"/>
<dbReference type="InterPro" id="IPR051209">
    <property type="entry name" value="FAD-bind_Monooxygenase_sf"/>
</dbReference>
<dbReference type="OrthoDB" id="5819582at2759"/>
<feature type="transmembrane region" description="Helical" evidence="6">
    <location>
        <begin position="393"/>
        <end position="411"/>
    </location>
</feature>
<comment type="similarity">
    <text evidence="1">Belongs to the FAD-binding monooxygenase family.</text>
</comment>
<evidence type="ECO:0000256" key="6">
    <source>
        <dbReference type="SAM" id="Phobius"/>
    </source>
</evidence>
<dbReference type="Pfam" id="PF00743">
    <property type="entry name" value="FMO-like"/>
    <property type="match status" value="1"/>
</dbReference>
<evidence type="ECO:0000256" key="1">
    <source>
        <dbReference type="ARBA" id="ARBA00010139"/>
    </source>
</evidence>
<dbReference type="SUPFAM" id="SSF51905">
    <property type="entry name" value="FAD/NAD(P)-binding domain"/>
    <property type="match status" value="3"/>
</dbReference>
<organism evidence="8 9">
    <name type="scientific">Carpinus fangiana</name>
    <dbReference type="NCBI Taxonomy" id="176857"/>
    <lineage>
        <taxon>Eukaryota</taxon>
        <taxon>Viridiplantae</taxon>
        <taxon>Streptophyta</taxon>
        <taxon>Embryophyta</taxon>
        <taxon>Tracheophyta</taxon>
        <taxon>Spermatophyta</taxon>
        <taxon>Magnoliopsida</taxon>
        <taxon>eudicotyledons</taxon>
        <taxon>Gunneridae</taxon>
        <taxon>Pentapetalae</taxon>
        <taxon>rosids</taxon>
        <taxon>fabids</taxon>
        <taxon>Fagales</taxon>
        <taxon>Betulaceae</taxon>
        <taxon>Carpinus</taxon>
    </lineage>
</organism>
<evidence type="ECO:0000256" key="3">
    <source>
        <dbReference type="ARBA" id="ARBA00022827"/>
    </source>
</evidence>
<comment type="similarity">
    <text evidence="5">Belongs to the FMO family.</text>
</comment>
<evidence type="ECO:0000259" key="7">
    <source>
        <dbReference type="Pfam" id="PF01757"/>
    </source>
</evidence>
<protein>
    <recommendedName>
        <fullName evidence="5">Flavin-containing monooxygenase</fullName>
        <ecNumber evidence="5">1.-.-.-</ecNumber>
    </recommendedName>
</protein>
<feature type="transmembrane region" description="Helical" evidence="6">
    <location>
        <begin position="431"/>
        <end position="459"/>
    </location>
</feature>
<feature type="transmembrane region" description="Helical" evidence="6">
    <location>
        <begin position="333"/>
        <end position="361"/>
    </location>
</feature>
<dbReference type="PANTHER" id="PTHR42877">
    <property type="entry name" value="L-ORNITHINE N(5)-MONOOXYGENASE-RELATED"/>
    <property type="match status" value="1"/>
</dbReference>
<feature type="domain" description="Acyltransferase 3" evidence="7">
    <location>
        <begin position="122"/>
        <end position="521"/>
    </location>
</feature>
<evidence type="ECO:0000256" key="4">
    <source>
        <dbReference type="ARBA" id="ARBA00023002"/>
    </source>
</evidence>
<feature type="transmembrane region" description="Helical" evidence="6">
    <location>
        <begin position="169"/>
        <end position="190"/>
    </location>
</feature>
<keyword evidence="4 5" id="KW-0560">Oxidoreductase</keyword>
<comment type="caution">
    <text evidence="8">The sequence shown here is derived from an EMBL/GenBank/DDBJ whole genome shotgun (WGS) entry which is preliminary data.</text>
</comment>